<comment type="caution">
    <text evidence="1">The sequence shown here is derived from an EMBL/GenBank/DDBJ whole genome shotgun (WGS) entry which is preliminary data.</text>
</comment>
<dbReference type="Gene3D" id="3.10.530.10">
    <property type="entry name" value="CPE0013-like"/>
    <property type="match status" value="1"/>
</dbReference>
<organism evidence="1 2">
    <name type="scientific">Candidatus Weimeria bifida</name>
    <dbReference type="NCBI Taxonomy" id="2599074"/>
    <lineage>
        <taxon>Bacteria</taxon>
        <taxon>Bacillati</taxon>
        <taxon>Bacillota</taxon>
        <taxon>Clostridia</taxon>
        <taxon>Lachnospirales</taxon>
        <taxon>Lachnospiraceae</taxon>
        <taxon>Candidatus Weimeria</taxon>
    </lineage>
</organism>
<accession>A0A6N7IZQ0</accession>
<dbReference type="SUPFAM" id="SSF160148">
    <property type="entry name" value="CPE0013-like"/>
    <property type="match status" value="1"/>
</dbReference>
<dbReference type="InterPro" id="IPR012460">
    <property type="entry name" value="DUF1667"/>
</dbReference>
<evidence type="ECO:0000313" key="2">
    <source>
        <dbReference type="Proteomes" id="UP000460257"/>
    </source>
</evidence>
<keyword evidence="2" id="KW-1185">Reference proteome</keyword>
<dbReference type="PANTHER" id="PTHR39450:SF1">
    <property type="entry name" value="DUF1667 DOMAIN-CONTAINING PROTEIN"/>
    <property type="match status" value="1"/>
</dbReference>
<dbReference type="SUPFAM" id="SSF53706">
    <property type="entry name" value="Formate dehydrogenase/DMSO reductase, domains 1-3"/>
    <property type="match status" value="1"/>
</dbReference>
<dbReference type="AlphaFoldDB" id="A0A6N7IZQ0"/>
<dbReference type="PANTHER" id="PTHR39450">
    <property type="entry name" value="MOLYBDOPTERIN OXIDOREDUCTASE, 4FE-4S CLUSTER-BINDING SUBUNIT"/>
    <property type="match status" value="1"/>
</dbReference>
<sequence length="123" mass="13076">METKKELTCIGCPMGCSITVTMEDGEVKTVTGNTCGIGDKYARKEVTNPERTVCSTAIVSGGDLPRVSCKTKTDIPKSKIFEVMKEINEIKVEAPVNIGDVLLDNVAGTGVPVVATKDIKKVS</sequence>
<dbReference type="Pfam" id="PF07892">
    <property type="entry name" value="DUF1667"/>
    <property type="match status" value="1"/>
</dbReference>
<name>A0A6N7IZQ0_9FIRM</name>
<proteinExistence type="predicted"/>
<dbReference type="Proteomes" id="UP000460257">
    <property type="component" value="Unassembled WGS sequence"/>
</dbReference>
<protein>
    <submittedName>
        <fullName evidence="1">DUF1667 domain-containing protein</fullName>
    </submittedName>
</protein>
<evidence type="ECO:0000313" key="1">
    <source>
        <dbReference type="EMBL" id="MQN01076.1"/>
    </source>
</evidence>
<reference evidence="1" key="1">
    <citation type="journal article" date="2020" name="Appl. Environ. Microbiol.">
        <title>Medium-Chain Fatty Acid Synthesis by 'Candidatus Weimeria bifida' gen. nov., sp. nov., and 'Candidatus Pseudoramibacter fermentans' sp. nov.</title>
        <authorList>
            <person name="Scarborough M.J."/>
            <person name="Myers K.S."/>
            <person name="Donohue T.J."/>
            <person name="Noguera D.R."/>
        </authorList>
    </citation>
    <scope>NUCLEOTIDE SEQUENCE</scope>
    <source>
        <strain evidence="1">LCO1.1</strain>
    </source>
</reference>
<dbReference type="InterPro" id="IPR036593">
    <property type="entry name" value="CPE0013-like_sf"/>
</dbReference>
<dbReference type="EMBL" id="VOGC01000002">
    <property type="protein sequence ID" value="MQN01076.1"/>
    <property type="molecule type" value="Genomic_DNA"/>
</dbReference>
<gene>
    <name evidence="1" type="ORF">FRC54_03730</name>
</gene>